<proteinExistence type="predicted"/>
<gene>
    <name evidence="1" type="ORF">F2Q69_00005989</name>
</gene>
<sequence length="224" mass="24916">MVDLSICCSEHDVSMCFSEHERTLRMSWRPWPEPVSRVVDVLQPVEEGLLGVKFRLGGCGVDELWSWTSWTPFFRINYSAWKLEGGGRDPDPGEGIQTRGRNPELGGKNLEAGSWRYNMVFFIGLHELHRSIKFLVEFGDETLPQWWGLVGVGRNFDGEAGNVCIKGDASAHTPDACAAPVSILGLSSSRTSVCISRGSLNRVEECMGQDPRISERENLGEAKD</sequence>
<evidence type="ECO:0000313" key="2">
    <source>
        <dbReference type="Proteomes" id="UP000712600"/>
    </source>
</evidence>
<name>A0A8S9NPE9_BRACR</name>
<accession>A0A8S9NPE9</accession>
<dbReference type="AlphaFoldDB" id="A0A8S9NPE9"/>
<dbReference type="EMBL" id="QGKX02001521">
    <property type="protein sequence ID" value="KAF3505586.1"/>
    <property type="molecule type" value="Genomic_DNA"/>
</dbReference>
<organism evidence="1 2">
    <name type="scientific">Brassica cretica</name>
    <name type="common">Mustard</name>
    <dbReference type="NCBI Taxonomy" id="69181"/>
    <lineage>
        <taxon>Eukaryota</taxon>
        <taxon>Viridiplantae</taxon>
        <taxon>Streptophyta</taxon>
        <taxon>Embryophyta</taxon>
        <taxon>Tracheophyta</taxon>
        <taxon>Spermatophyta</taxon>
        <taxon>Magnoliopsida</taxon>
        <taxon>eudicotyledons</taxon>
        <taxon>Gunneridae</taxon>
        <taxon>Pentapetalae</taxon>
        <taxon>rosids</taxon>
        <taxon>malvids</taxon>
        <taxon>Brassicales</taxon>
        <taxon>Brassicaceae</taxon>
        <taxon>Brassiceae</taxon>
        <taxon>Brassica</taxon>
    </lineage>
</organism>
<comment type="caution">
    <text evidence="1">The sequence shown here is derived from an EMBL/GenBank/DDBJ whole genome shotgun (WGS) entry which is preliminary data.</text>
</comment>
<dbReference type="Proteomes" id="UP000712600">
    <property type="component" value="Unassembled WGS sequence"/>
</dbReference>
<protein>
    <submittedName>
        <fullName evidence="1">Uncharacterized protein</fullName>
    </submittedName>
</protein>
<evidence type="ECO:0000313" key="1">
    <source>
        <dbReference type="EMBL" id="KAF3505586.1"/>
    </source>
</evidence>
<reference evidence="1" key="1">
    <citation type="submission" date="2019-12" db="EMBL/GenBank/DDBJ databases">
        <title>Genome sequencing and annotation of Brassica cretica.</title>
        <authorList>
            <person name="Studholme D.J."/>
            <person name="Sarris P."/>
        </authorList>
    </citation>
    <scope>NUCLEOTIDE SEQUENCE</scope>
    <source>
        <strain evidence="1">PFS-109/04</strain>
        <tissue evidence="1">Leaf</tissue>
    </source>
</reference>